<feature type="chain" id="PRO_5038577465" evidence="2">
    <location>
        <begin position="23"/>
        <end position="166"/>
    </location>
</feature>
<accession>A0A5C4J531</accession>
<proteinExistence type="predicted"/>
<keyword evidence="4" id="KW-1185">Reference proteome</keyword>
<feature type="region of interest" description="Disordered" evidence="1">
    <location>
        <begin position="30"/>
        <end position="51"/>
    </location>
</feature>
<evidence type="ECO:0000313" key="4">
    <source>
        <dbReference type="Proteomes" id="UP000309174"/>
    </source>
</evidence>
<comment type="caution">
    <text evidence="3">The sequence shown here is derived from an EMBL/GenBank/DDBJ whole genome shotgun (WGS) entry which is preliminary data.</text>
</comment>
<evidence type="ECO:0000256" key="1">
    <source>
        <dbReference type="SAM" id="MobiDB-lite"/>
    </source>
</evidence>
<keyword evidence="2" id="KW-0732">Signal</keyword>
<dbReference type="EMBL" id="VCKW01000183">
    <property type="protein sequence ID" value="TMQ91887.1"/>
    <property type="molecule type" value="Genomic_DNA"/>
</dbReference>
<name>A0A5C4J531_9ACTN</name>
<dbReference type="RefSeq" id="WP_138648351.1">
    <property type="nucleotide sequence ID" value="NZ_VCKW01000183.1"/>
</dbReference>
<feature type="signal peptide" evidence="2">
    <location>
        <begin position="1"/>
        <end position="22"/>
    </location>
</feature>
<evidence type="ECO:0000256" key="2">
    <source>
        <dbReference type="SAM" id="SignalP"/>
    </source>
</evidence>
<feature type="compositionally biased region" description="Polar residues" evidence="1">
    <location>
        <begin position="82"/>
        <end position="93"/>
    </location>
</feature>
<organism evidence="3 4">
    <name type="scientific">Actinomadura soli</name>
    <dbReference type="NCBI Taxonomy" id="2508997"/>
    <lineage>
        <taxon>Bacteria</taxon>
        <taxon>Bacillati</taxon>
        <taxon>Actinomycetota</taxon>
        <taxon>Actinomycetes</taxon>
        <taxon>Streptosporangiales</taxon>
        <taxon>Thermomonosporaceae</taxon>
        <taxon>Actinomadura</taxon>
    </lineage>
</organism>
<sequence>MRSRISGITLLPAALVAATVMAAAAPVAAHEAPPPAPETNAEPAAESDVEKEDCALALKVLSYHKLLPNQPDLGRALCARNQAKQQEQSTQDQPAEDQAAQGGPAEGRPAQTESTKEINSKHTTGNGRIIEENKVLGVPVEWPRNVTVHVPTVNDHWYTYTSKKPG</sequence>
<feature type="region of interest" description="Disordered" evidence="1">
    <location>
        <begin position="77"/>
        <end position="127"/>
    </location>
</feature>
<dbReference type="Proteomes" id="UP000309174">
    <property type="component" value="Unassembled WGS sequence"/>
</dbReference>
<dbReference type="OrthoDB" id="3483558at2"/>
<dbReference type="AlphaFoldDB" id="A0A5C4J531"/>
<protein>
    <submittedName>
        <fullName evidence="3">Uncharacterized protein</fullName>
    </submittedName>
</protein>
<evidence type="ECO:0000313" key="3">
    <source>
        <dbReference type="EMBL" id="TMQ91887.1"/>
    </source>
</evidence>
<reference evidence="3 4" key="1">
    <citation type="submission" date="2019-05" db="EMBL/GenBank/DDBJ databases">
        <title>Draft genome sequence of Actinomadura sp. 14C53.</title>
        <authorList>
            <person name="Saricaoglu S."/>
            <person name="Isik K."/>
        </authorList>
    </citation>
    <scope>NUCLEOTIDE SEQUENCE [LARGE SCALE GENOMIC DNA]</scope>
    <source>
        <strain evidence="3 4">14C53</strain>
    </source>
</reference>
<gene>
    <name evidence="3" type="ORF">ETD83_28785</name>
</gene>